<reference evidence="1 2" key="1">
    <citation type="submission" date="2010-11" db="EMBL/GenBank/DDBJ databases">
        <authorList>
            <person name="Durkin A.S."/>
            <person name="Madupu R."/>
            <person name="Torralba M."/>
            <person name="Gillis M."/>
            <person name="Methe B."/>
            <person name="Sutton G."/>
            <person name="Nelson K.E."/>
        </authorList>
    </citation>
    <scope>NUCLEOTIDE SEQUENCE [LARGE SCALE GENOMIC DNA]</scope>
    <source>
        <strain evidence="1 2">UPII 345-E</strain>
    </source>
</reference>
<sequence length="174" mass="19880">MIILIIAVAISIVVAATRKKAAVNNEPLPKIEKRQENTQSEIRKEFNVIIKQDGKEMKGTAKMTQQGLQVFDENGNCVLDVTDRVTKILGELEIPKTDGFIKNKALLDGDFWFFFSEIKNVDKLIGVKPEDGIVNSLEYYMPSFRVEGDILHWNYNSAYSEKYRPDIKIVYGIY</sequence>
<comment type="caution">
    <text evidence="1">The sequence shown here is derived from an EMBL/GenBank/DDBJ whole genome shotgun (WGS) entry which is preliminary data.</text>
</comment>
<dbReference type="Proteomes" id="UP000004594">
    <property type="component" value="Unassembled WGS sequence"/>
</dbReference>
<dbReference type="EMBL" id="AENT01000012">
    <property type="protein sequence ID" value="EFR43043.1"/>
    <property type="molecule type" value="Genomic_DNA"/>
</dbReference>
<evidence type="ECO:0000313" key="1">
    <source>
        <dbReference type="EMBL" id="EFR43043.1"/>
    </source>
</evidence>
<evidence type="ECO:0000313" key="2">
    <source>
        <dbReference type="Proteomes" id="UP000004594"/>
    </source>
</evidence>
<accession>E4L899</accession>
<protein>
    <submittedName>
        <fullName evidence="1">Uncharacterized protein</fullName>
    </submittedName>
</protein>
<dbReference type="AlphaFoldDB" id="E4L899"/>
<name>E4L899_9FIRM</name>
<proteinExistence type="predicted"/>
<organism evidence="1 2">
    <name type="scientific">Dialister micraerophilus UPII 345-E</name>
    <dbReference type="NCBI Taxonomy" id="910314"/>
    <lineage>
        <taxon>Bacteria</taxon>
        <taxon>Bacillati</taxon>
        <taxon>Bacillota</taxon>
        <taxon>Negativicutes</taxon>
        <taxon>Veillonellales</taxon>
        <taxon>Veillonellaceae</taxon>
        <taxon>Dialister</taxon>
    </lineage>
</organism>
<gene>
    <name evidence="1" type="ORF">HMPREF9220_1082</name>
</gene>
<dbReference type="eggNOG" id="ENOG502ZNFJ">
    <property type="taxonomic scope" value="Bacteria"/>
</dbReference>